<organism evidence="1 2">
    <name type="scientific">Dreissena polymorpha</name>
    <name type="common">Zebra mussel</name>
    <name type="synonym">Mytilus polymorpha</name>
    <dbReference type="NCBI Taxonomy" id="45954"/>
    <lineage>
        <taxon>Eukaryota</taxon>
        <taxon>Metazoa</taxon>
        <taxon>Spiralia</taxon>
        <taxon>Lophotrochozoa</taxon>
        <taxon>Mollusca</taxon>
        <taxon>Bivalvia</taxon>
        <taxon>Autobranchia</taxon>
        <taxon>Heteroconchia</taxon>
        <taxon>Euheterodonta</taxon>
        <taxon>Imparidentia</taxon>
        <taxon>Neoheterodontei</taxon>
        <taxon>Myida</taxon>
        <taxon>Dreissenoidea</taxon>
        <taxon>Dreissenidae</taxon>
        <taxon>Dreissena</taxon>
    </lineage>
</organism>
<name>A0A9D4HRA1_DREPO</name>
<evidence type="ECO:0000313" key="1">
    <source>
        <dbReference type="EMBL" id="KAH3730197.1"/>
    </source>
</evidence>
<reference evidence="1" key="2">
    <citation type="submission" date="2020-11" db="EMBL/GenBank/DDBJ databases">
        <authorList>
            <person name="McCartney M.A."/>
            <person name="Auch B."/>
            <person name="Kono T."/>
            <person name="Mallez S."/>
            <person name="Becker A."/>
            <person name="Gohl D.M."/>
            <person name="Silverstein K.A.T."/>
            <person name="Koren S."/>
            <person name="Bechman K.B."/>
            <person name="Herman A."/>
            <person name="Abrahante J.E."/>
            <person name="Garbe J."/>
        </authorList>
    </citation>
    <scope>NUCLEOTIDE SEQUENCE</scope>
    <source>
        <strain evidence="1">Duluth1</strain>
        <tissue evidence="1">Whole animal</tissue>
    </source>
</reference>
<proteinExistence type="predicted"/>
<gene>
    <name evidence="1" type="ORF">DPMN_056178</name>
</gene>
<sequence length="97" mass="10040">MVSGQSVIADCKSSGVNSSSYVVARRGGSLGRSASSFPATVFISNDKRELGRVGCSSGTTQSDSYRVVVSSEVTSTYQHARNANSLSSCISFSVTSS</sequence>
<accession>A0A9D4HRA1</accession>
<protein>
    <submittedName>
        <fullName evidence="1">Uncharacterized protein</fullName>
    </submittedName>
</protein>
<dbReference type="EMBL" id="JAIWYP010000012">
    <property type="protein sequence ID" value="KAH3730197.1"/>
    <property type="molecule type" value="Genomic_DNA"/>
</dbReference>
<evidence type="ECO:0000313" key="2">
    <source>
        <dbReference type="Proteomes" id="UP000828390"/>
    </source>
</evidence>
<dbReference type="Proteomes" id="UP000828390">
    <property type="component" value="Unassembled WGS sequence"/>
</dbReference>
<comment type="caution">
    <text evidence="1">The sequence shown here is derived from an EMBL/GenBank/DDBJ whole genome shotgun (WGS) entry which is preliminary data.</text>
</comment>
<dbReference type="AlphaFoldDB" id="A0A9D4HRA1"/>
<keyword evidence="2" id="KW-1185">Reference proteome</keyword>
<reference evidence="1" key="1">
    <citation type="journal article" date="2019" name="bioRxiv">
        <title>The Genome of the Zebra Mussel, Dreissena polymorpha: A Resource for Invasive Species Research.</title>
        <authorList>
            <person name="McCartney M.A."/>
            <person name="Auch B."/>
            <person name="Kono T."/>
            <person name="Mallez S."/>
            <person name="Zhang Y."/>
            <person name="Obille A."/>
            <person name="Becker A."/>
            <person name="Abrahante J.E."/>
            <person name="Garbe J."/>
            <person name="Badalamenti J.P."/>
            <person name="Herman A."/>
            <person name="Mangelson H."/>
            <person name="Liachko I."/>
            <person name="Sullivan S."/>
            <person name="Sone E.D."/>
            <person name="Koren S."/>
            <person name="Silverstein K.A.T."/>
            <person name="Beckman K.B."/>
            <person name="Gohl D.M."/>
        </authorList>
    </citation>
    <scope>NUCLEOTIDE SEQUENCE</scope>
    <source>
        <strain evidence="1">Duluth1</strain>
        <tissue evidence="1">Whole animal</tissue>
    </source>
</reference>